<gene>
    <name evidence="2" type="ORF">K668_00950</name>
</gene>
<reference evidence="2 3" key="1">
    <citation type="submission" date="2013-04" db="EMBL/GenBank/DDBJ databases">
        <authorList>
            <person name="Lin L."/>
            <person name="Zeng Z."/>
            <person name="Xie J."/>
            <person name="Luo L."/>
            <person name="Yang Z."/>
            <person name="Liang W."/>
            <person name="Lin H."/>
            <person name="Dong C."/>
            <person name="Sun Y."/>
        </authorList>
    </citation>
    <scope>NUCLEOTIDE SEQUENCE [LARGE SCALE GENOMIC DNA]</scope>
    <source>
        <strain evidence="2 3">CQ-W70</strain>
    </source>
</reference>
<evidence type="ECO:0000313" key="3">
    <source>
        <dbReference type="Proteomes" id="UP000027182"/>
    </source>
</evidence>
<sequence>MNNYSEVAIELQSKLEEAINNIFEITNNEISINVEDVNILQRDNNSINSSTAIGYILEEYLIRKIEQYLSSPDCHFEFSMKPNNKANTSSYDFSLVYKDHLFYINLKANRNVNDAIAAINRLYSDYVEYEGKNPLHYLVFKTNYDIDKSKISNQNKIIIKGTYSFFLEQIDFSKGWKQDHRSWSPGGKLNSGRLIVSKNFFNENQIEISKISYEQTRAYLEEMFNKNFSVAEYEE</sequence>
<name>A0A059Y3M4_MYCBV</name>
<keyword evidence="1" id="KW-0175">Coiled coil</keyword>
<dbReference type="PATRIC" id="fig|1316930.3.peg.196"/>
<dbReference type="HOGENOM" id="CLU_102915_0_0_14"/>
<evidence type="ECO:0000313" key="2">
    <source>
        <dbReference type="EMBL" id="AIA33778.1"/>
    </source>
</evidence>
<accession>A0A059Y3M4</accession>
<evidence type="ECO:0000256" key="1">
    <source>
        <dbReference type="SAM" id="Coils"/>
    </source>
</evidence>
<dbReference type="RefSeq" id="WP_013954636.1">
    <property type="nucleotide sequence ID" value="NZ_CP005933.1"/>
</dbReference>
<dbReference type="AlphaFoldDB" id="A0A059Y3M4"/>
<proteinExistence type="predicted"/>
<dbReference type="EMBL" id="CP005933">
    <property type="protein sequence ID" value="AIA33778.1"/>
    <property type="molecule type" value="Genomic_DNA"/>
</dbReference>
<dbReference type="NCBIfam" id="NF045956">
    <property type="entry name" value="restrict_UpaP162"/>
    <property type="match status" value="1"/>
</dbReference>
<dbReference type="KEGG" id="mbq:K668_00950"/>
<dbReference type="Proteomes" id="UP000027182">
    <property type="component" value="Chromosome"/>
</dbReference>
<protein>
    <recommendedName>
        <fullName evidence="4">Type II restriction endonuclease</fullName>
    </recommendedName>
</protein>
<organism evidence="2 3">
    <name type="scientific">Mycoplasmopsis bovis CQ-W70</name>
    <dbReference type="NCBI Taxonomy" id="1316930"/>
    <lineage>
        <taxon>Bacteria</taxon>
        <taxon>Bacillati</taxon>
        <taxon>Mycoplasmatota</taxon>
        <taxon>Mycoplasmoidales</taxon>
        <taxon>Metamycoplasmataceae</taxon>
        <taxon>Mycoplasmopsis</taxon>
    </lineage>
</organism>
<feature type="coiled-coil region" evidence="1">
    <location>
        <begin position="1"/>
        <end position="28"/>
    </location>
</feature>
<evidence type="ECO:0008006" key="4">
    <source>
        <dbReference type="Google" id="ProtNLM"/>
    </source>
</evidence>